<evidence type="ECO:0000256" key="3">
    <source>
        <dbReference type="ARBA" id="ARBA00022840"/>
    </source>
</evidence>
<evidence type="ECO:0000313" key="6">
    <source>
        <dbReference type="Proteomes" id="UP000204221"/>
    </source>
</evidence>
<evidence type="ECO:0000256" key="1">
    <source>
        <dbReference type="ARBA" id="ARBA00010638"/>
    </source>
</evidence>
<gene>
    <name evidence="5" type="ORF">AHOG_03110</name>
</gene>
<dbReference type="InterPro" id="IPR024185">
    <property type="entry name" value="FTHF_cligase-like_sf"/>
</dbReference>
<dbReference type="GO" id="GO:0035999">
    <property type="term" value="P:tetrahydrofolate interconversion"/>
    <property type="evidence" value="ECO:0007669"/>
    <property type="project" value="TreeGrafter"/>
</dbReference>
<dbReference type="Pfam" id="PF01812">
    <property type="entry name" value="5-FTHF_cyc-lig"/>
    <property type="match status" value="1"/>
</dbReference>
<keyword evidence="5" id="KW-0436">Ligase</keyword>
<dbReference type="KEGG" id="ahg:AHOG_03110"/>
<proteinExistence type="inferred from homology"/>
<name>A0A221VYF7_9PSEU</name>
<keyword evidence="2 4" id="KW-0547">Nucleotide-binding</keyword>
<keyword evidence="4" id="KW-0460">Magnesium</keyword>
<dbReference type="Gene3D" id="3.40.50.10420">
    <property type="entry name" value="NagB/RpiA/CoA transferase-like"/>
    <property type="match status" value="1"/>
</dbReference>
<dbReference type="PIRSF" id="PIRSF006806">
    <property type="entry name" value="FTHF_cligase"/>
    <property type="match status" value="1"/>
</dbReference>
<comment type="cofactor">
    <cofactor evidence="4">
        <name>Mg(2+)</name>
        <dbReference type="ChEBI" id="CHEBI:18420"/>
    </cofactor>
</comment>
<dbReference type="EC" id="6.3.3.2" evidence="4"/>
<dbReference type="GO" id="GO:0009396">
    <property type="term" value="P:folic acid-containing compound biosynthetic process"/>
    <property type="evidence" value="ECO:0007669"/>
    <property type="project" value="TreeGrafter"/>
</dbReference>
<accession>A0A221VYF7</accession>
<dbReference type="EMBL" id="CP022521">
    <property type="protein sequence ID" value="ASO18281.1"/>
    <property type="molecule type" value="Genomic_DNA"/>
</dbReference>
<keyword evidence="4" id="KW-0479">Metal-binding</keyword>
<dbReference type="GO" id="GO:0005524">
    <property type="term" value="F:ATP binding"/>
    <property type="evidence" value="ECO:0007669"/>
    <property type="project" value="UniProtKB-KW"/>
</dbReference>
<dbReference type="NCBIfam" id="TIGR02727">
    <property type="entry name" value="MTHFS_bact"/>
    <property type="match status" value="1"/>
</dbReference>
<dbReference type="SUPFAM" id="SSF100950">
    <property type="entry name" value="NagB/RpiA/CoA transferase-like"/>
    <property type="match status" value="1"/>
</dbReference>
<comment type="similarity">
    <text evidence="1 4">Belongs to the 5-formyltetrahydrofolate cyclo-ligase family.</text>
</comment>
<reference evidence="5 6" key="1">
    <citation type="submission" date="2017-07" db="EMBL/GenBank/DDBJ databases">
        <title>Complete genome sequence of Actinoalloteichus hoggarensis DSM 45943, type strain of Actinoalloteichus hoggarensis.</title>
        <authorList>
            <person name="Ruckert C."/>
            <person name="Nouioui I."/>
            <person name="Willmese J."/>
            <person name="van Wezel G."/>
            <person name="Klenk H.-P."/>
            <person name="Kalinowski J."/>
            <person name="Zotchev S.B."/>
        </authorList>
    </citation>
    <scope>NUCLEOTIDE SEQUENCE [LARGE SCALE GENOMIC DNA]</scope>
    <source>
        <strain evidence="5 6">DSM 45943</strain>
    </source>
</reference>
<protein>
    <recommendedName>
        <fullName evidence="4">5-formyltetrahydrofolate cyclo-ligase</fullName>
        <ecNumber evidence="4">6.3.3.2</ecNumber>
    </recommendedName>
</protein>
<dbReference type="GO" id="GO:0030272">
    <property type="term" value="F:5-formyltetrahydrofolate cyclo-ligase activity"/>
    <property type="evidence" value="ECO:0007669"/>
    <property type="project" value="UniProtKB-EC"/>
</dbReference>
<dbReference type="Proteomes" id="UP000204221">
    <property type="component" value="Chromosome"/>
</dbReference>
<sequence length="220" mass="23182">MNADPRSEHPFGGYGEARAFRTKDAWRDTLSAARRAVPAATRAAEAEALTLILRELAGELAGATVCAYLPVRTEPGSIACLESLREAGVRVLLPVVVSVGPLDWAEFTGPQGLRRGPFGLREPASPRLGVEAIGRASLLLVPALAVDRAGVRLGRGGGYYDRSLPGAHRAATVAAVVRDEEHVDVPLPAEPHDMLMTSVLTPHGGLRRLPQAGDSASTFA</sequence>
<dbReference type="OrthoDB" id="3242798at2"/>
<dbReference type="AlphaFoldDB" id="A0A221VYF7"/>
<evidence type="ECO:0000256" key="2">
    <source>
        <dbReference type="ARBA" id="ARBA00022741"/>
    </source>
</evidence>
<dbReference type="PANTHER" id="PTHR23407">
    <property type="entry name" value="ATPASE INHIBITOR/5-FORMYLTETRAHYDROFOLATE CYCLO-LIGASE"/>
    <property type="match status" value="1"/>
</dbReference>
<dbReference type="InterPro" id="IPR002698">
    <property type="entry name" value="FTHF_cligase"/>
</dbReference>
<evidence type="ECO:0000313" key="5">
    <source>
        <dbReference type="EMBL" id="ASO18281.1"/>
    </source>
</evidence>
<dbReference type="RefSeq" id="WP_093940008.1">
    <property type="nucleotide sequence ID" value="NZ_CP022521.1"/>
</dbReference>
<organism evidence="5 6">
    <name type="scientific">Actinoalloteichus hoggarensis</name>
    <dbReference type="NCBI Taxonomy" id="1470176"/>
    <lineage>
        <taxon>Bacteria</taxon>
        <taxon>Bacillati</taxon>
        <taxon>Actinomycetota</taxon>
        <taxon>Actinomycetes</taxon>
        <taxon>Pseudonocardiales</taxon>
        <taxon>Pseudonocardiaceae</taxon>
        <taxon>Actinoalloteichus</taxon>
    </lineage>
</organism>
<dbReference type="GO" id="GO:0046872">
    <property type="term" value="F:metal ion binding"/>
    <property type="evidence" value="ECO:0007669"/>
    <property type="project" value="UniProtKB-KW"/>
</dbReference>
<keyword evidence="3 4" id="KW-0067">ATP-binding</keyword>
<dbReference type="PANTHER" id="PTHR23407:SF1">
    <property type="entry name" value="5-FORMYLTETRAHYDROFOLATE CYCLO-LIGASE"/>
    <property type="match status" value="1"/>
</dbReference>
<comment type="catalytic activity">
    <reaction evidence="4">
        <text>(6S)-5-formyl-5,6,7,8-tetrahydrofolate + ATP = (6R)-5,10-methenyltetrahydrofolate + ADP + phosphate</text>
        <dbReference type="Rhea" id="RHEA:10488"/>
        <dbReference type="ChEBI" id="CHEBI:30616"/>
        <dbReference type="ChEBI" id="CHEBI:43474"/>
        <dbReference type="ChEBI" id="CHEBI:57455"/>
        <dbReference type="ChEBI" id="CHEBI:57457"/>
        <dbReference type="ChEBI" id="CHEBI:456216"/>
        <dbReference type="EC" id="6.3.3.2"/>
    </reaction>
</comment>
<dbReference type="InterPro" id="IPR037171">
    <property type="entry name" value="NagB/RpiA_transferase-like"/>
</dbReference>
<keyword evidence="6" id="KW-1185">Reference proteome</keyword>
<evidence type="ECO:0000256" key="4">
    <source>
        <dbReference type="RuleBase" id="RU361279"/>
    </source>
</evidence>